<dbReference type="GO" id="GO:0004497">
    <property type="term" value="F:monooxygenase activity"/>
    <property type="evidence" value="ECO:0007669"/>
    <property type="project" value="UniProtKB-KW"/>
</dbReference>
<evidence type="ECO:0000256" key="8">
    <source>
        <dbReference type="ARBA" id="ARBA00023033"/>
    </source>
</evidence>
<keyword evidence="11" id="KW-0472">Membrane</keyword>
<dbReference type="OrthoDB" id="1844152at2759"/>
<evidence type="ECO:0000256" key="5">
    <source>
        <dbReference type="ARBA" id="ARBA00022723"/>
    </source>
</evidence>
<keyword evidence="7 9" id="KW-0408">Iron</keyword>
<evidence type="ECO:0000256" key="3">
    <source>
        <dbReference type="ARBA" id="ARBA00010617"/>
    </source>
</evidence>
<gene>
    <name evidence="12" type="ORF">K458DRAFT_478544</name>
</gene>
<dbReference type="InterPro" id="IPR017972">
    <property type="entry name" value="Cyt_P450_CS"/>
</dbReference>
<dbReference type="Proteomes" id="UP000799291">
    <property type="component" value="Unassembled WGS sequence"/>
</dbReference>
<evidence type="ECO:0000256" key="4">
    <source>
        <dbReference type="ARBA" id="ARBA00022617"/>
    </source>
</evidence>
<evidence type="ECO:0000256" key="7">
    <source>
        <dbReference type="ARBA" id="ARBA00023004"/>
    </source>
</evidence>
<feature type="transmembrane region" description="Helical" evidence="11">
    <location>
        <begin position="6"/>
        <end position="24"/>
    </location>
</feature>
<sequence length="524" mass="59570">MYEQHLFLLCFTAIGLFLIHHFVISPPQQDKEKDRLWATLNFVGVPSRGLFSWTRALLRSLTSMQENTIEGYNKFSKPLSLPFALPTIWVSSPVTVLPPSLLHVLNKPESKVRALDAQLETIQLPYLISDRDIYMNAIHFDVVRKHLVNNKDVEALASTTADEVGVALRDCWGTSQEWTELNGWDVCGRVVTRAATRILIGLPLCRDETFFEQMRLFSDAVIMGTAMINCLPPSLRPLFGPLIALRAKYYHSRCLKILVPFVKERIQIWATAGDLDENDFLQWMIPKCAKEGPEQMTPIKLASRLLTFNVMFIAGMNYVFAHSVLDIYGSPSKNKFVNGLESECRQVSSKYGGFSTKEALDRLHRVDSAIRESMRVSDIAITALARDVASDTLDLGNGIEIPRGVRIVFPTQPVHQDPSNYENPLHFDAFRFSRRFEGVEDMSGHDRTPTRESLTTITPSWLAFGYGKHACPGRWFASQTMKQAIANILLHYDVEVLYRPKKRRVILNMMVPATDARIRIRRKP</sequence>
<keyword evidence="11" id="KW-0812">Transmembrane</keyword>
<evidence type="ECO:0000256" key="1">
    <source>
        <dbReference type="ARBA" id="ARBA00001971"/>
    </source>
</evidence>
<comment type="pathway">
    <text evidence="2">Mycotoxin biosynthesis.</text>
</comment>
<dbReference type="InterPro" id="IPR002403">
    <property type="entry name" value="Cyt_P450_E_grp-IV"/>
</dbReference>
<dbReference type="EMBL" id="MU005585">
    <property type="protein sequence ID" value="KAF2683181.1"/>
    <property type="molecule type" value="Genomic_DNA"/>
</dbReference>
<dbReference type="PRINTS" id="PR00465">
    <property type="entry name" value="EP450IV"/>
</dbReference>
<evidence type="ECO:0000256" key="6">
    <source>
        <dbReference type="ARBA" id="ARBA00023002"/>
    </source>
</evidence>
<keyword evidence="5 9" id="KW-0479">Metal-binding</keyword>
<name>A0A6G1IZ09_9PLEO</name>
<keyword evidence="8 10" id="KW-0503">Monooxygenase</keyword>
<dbReference type="AlphaFoldDB" id="A0A6G1IZ09"/>
<comment type="similarity">
    <text evidence="3 10">Belongs to the cytochrome P450 family.</text>
</comment>
<dbReference type="GO" id="GO:0016705">
    <property type="term" value="F:oxidoreductase activity, acting on paired donors, with incorporation or reduction of molecular oxygen"/>
    <property type="evidence" value="ECO:0007669"/>
    <property type="project" value="InterPro"/>
</dbReference>
<dbReference type="PANTHER" id="PTHR46206:SF1">
    <property type="entry name" value="P450, PUTATIVE (EUROFUNG)-RELATED"/>
    <property type="match status" value="1"/>
</dbReference>
<dbReference type="GO" id="GO:0020037">
    <property type="term" value="F:heme binding"/>
    <property type="evidence" value="ECO:0007669"/>
    <property type="project" value="InterPro"/>
</dbReference>
<dbReference type="InterPro" id="IPR001128">
    <property type="entry name" value="Cyt_P450"/>
</dbReference>
<proteinExistence type="inferred from homology"/>
<reference evidence="12" key="1">
    <citation type="journal article" date="2020" name="Stud. Mycol.">
        <title>101 Dothideomycetes genomes: a test case for predicting lifestyles and emergence of pathogens.</title>
        <authorList>
            <person name="Haridas S."/>
            <person name="Albert R."/>
            <person name="Binder M."/>
            <person name="Bloem J."/>
            <person name="Labutti K."/>
            <person name="Salamov A."/>
            <person name="Andreopoulos B."/>
            <person name="Baker S."/>
            <person name="Barry K."/>
            <person name="Bills G."/>
            <person name="Bluhm B."/>
            <person name="Cannon C."/>
            <person name="Castanera R."/>
            <person name="Culley D."/>
            <person name="Daum C."/>
            <person name="Ezra D."/>
            <person name="Gonzalez J."/>
            <person name="Henrissat B."/>
            <person name="Kuo A."/>
            <person name="Liang C."/>
            <person name="Lipzen A."/>
            <person name="Lutzoni F."/>
            <person name="Magnuson J."/>
            <person name="Mondo S."/>
            <person name="Nolan M."/>
            <person name="Ohm R."/>
            <person name="Pangilinan J."/>
            <person name="Park H.-J."/>
            <person name="Ramirez L."/>
            <person name="Alfaro M."/>
            <person name="Sun H."/>
            <person name="Tritt A."/>
            <person name="Yoshinaga Y."/>
            <person name="Zwiers L.-H."/>
            <person name="Turgeon B."/>
            <person name="Goodwin S."/>
            <person name="Spatafora J."/>
            <person name="Crous P."/>
            <person name="Grigoriev I."/>
        </authorList>
    </citation>
    <scope>NUCLEOTIDE SEQUENCE</scope>
    <source>
        <strain evidence="12">CBS 122367</strain>
    </source>
</reference>
<dbReference type="CDD" id="cd11041">
    <property type="entry name" value="CYP503A1-like"/>
    <property type="match status" value="1"/>
</dbReference>
<dbReference type="SUPFAM" id="SSF48264">
    <property type="entry name" value="Cytochrome P450"/>
    <property type="match status" value="1"/>
</dbReference>
<evidence type="ECO:0000256" key="9">
    <source>
        <dbReference type="PIRSR" id="PIRSR602403-1"/>
    </source>
</evidence>
<protein>
    <submittedName>
        <fullName evidence="12">Cytochrome P450</fullName>
    </submittedName>
</protein>
<dbReference type="Gene3D" id="1.10.630.10">
    <property type="entry name" value="Cytochrome P450"/>
    <property type="match status" value="1"/>
</dbReference>
<keyword evidence="6 10" id="KW-0560">Oxidoreductase</keyword>
<organism evidence="12 13">
    <name type="scientific">Lentithecium fluviatile CBS 122367</name>
    <dbReference type="NCBI Taxonomy" id="1168545"/>
    <lineage>
        <taxon>Eukaryota</taxon>
        <taxon>Fungi</taxon>
        <taxon>Dikarya</taxon>
        <taxon>Ascomycota</taxon>
        <taxon>Pezizomycotina</taxon>
        <taxon>Dothideomycetes</taxon>
        <taxon>Pleosporomycetidae</taxon>
        <taxon>Pleosporales</taxon>
        <taxon>Massarineae</taxon>
        <taxon>Lentitheciaceae</taxon>
        <taxon>Lentithecium</taxon>
    </lineage>
</organism>
<evidence type="ECO:0000256" key="11">
    <source>
        <dbReference type="SAM" id="Phobius"/>
    </source>
</evidence>
<dbReference type="PANTHER" id="PTHR46206">
    <property type="entry name" value="CYTOCHROME P450"/>
    <property type="match status" value="1"/>
</dbReference>
<evidence type="ECO:0000256" key="2">
    <source>
        <dbReference type="ARBA" id="ARBA00004685"/>
    </source>
</evidence>
<dbReference type="Pfam" id="PF00067">
    <property type="entry name" value="p450"/>
    <property type="match status" value="1"/>
</dbReference>
<dbReference type="PROSITE" id="PS00086">
    <property type="entry name" value="CYTOCHROME_P450"/>
    <property type="match status" value="1"/>
</dbReference>
<keyword evidence="11" id="KW-1133">Transmembrane helix</keyword>
<evidence type="ECO:0000313" key="12">
    <source>
        <dbReference type="EMBL" id="KAF2683181.1"/>
    </source>
</evidence>
<feature type="binding site" description="axial binding residue" evidence="9">
    <location>
        <position position="471"/>
    </location>
    <ligand>
        <name>heme</name>
        <dbReference type="ChEBI" id="CHEBI:30413"/>
    </ligand>
    <ligandPart>
        <name>Fe</name>
        <dbReference type="ChEBI" id="CHEBI:18248"/>
    </ligandPart>
</feature>
<dbReference type="GO" id="GO:0005506">
    <property type="term" value="F:iron ion binding"/>
    <property type="evidence" value="ECO:0007669"/>
    <property type="project" value="InterPro"/>
</dbReference>
<keyword evidence="4 9" id="KW-0349">Heme</keyword>
<accession>A0A6G1IZ09</accession>
<evidence type="ECO:0000313" key="13">
    <source>
        <dbReference type="Proteomes" id="UP000799291"/>
    </source>
</evidence>
<comment type="cofactor">
    <cofactor evidence="1 9">
        <name>heme</name>
        <dbReference type="ChEBI" id="CHEBI:30413"/>
    </cofactor>
</comment>
<evidence type="ECO:0000256" key="10">
    <source>
        <dbReference type="RuleBase" id="RU000461"/>
    </source>
</evidence>
<keyword evidence="13" id="KW-1185">Reference proteome</keyword>
<dbReference type="InterPro" id="IPR036396">
    <property type="entry name" value="Cyt_P450_sf"/>
</dbReference>